<gene>
    <name evidence="2" type="ORF">G7067_05830</name>
</gene>
<dbReference type="PANTHER" id="PTHR43603:SF1">
    <property type="entry name" value="ZINC-REGULATED GTPASE METALLOPROTEIN ACTIVATOR 1"/>
    <property type="match status" value="1"/>
</dbReference>
<protein>
    <recommendedName>
        <fullName evidence="1">CobW C-terminal domain-containing protein</fullName>
    </recommendedName>
</protein>
<dbReference type="InterPro" id="IPR051927">
    <property type="entry name" value="Zn_Chap_cDPG_Synth"/>
</dbReference>
<evidence type="ECO:0000313" key="2">
    <source>
        <dbReference type="EMBL" id="QIM17346.1"/>
    </source>
</evidence>
<proteinExistence type="predicted"/>
<dbReference type="PANTHER" id="PTHR43603">
    <property type="entry name" value="COBW DOMAIN-CONTAINING PROTEIN DDB_G0274527"/>
    <property type="match status" value="1"/>
</dbReference>
<dbReference type="AlphaFoldDB" id="A0A6G8FLP5"/>
<evidence type="ECO:0000313" key="3">
    <source>
        <dbReference type="Proteomes" id="UP000501387"/>
    </source>
</evidence>
<sequence length="353" mass="38381">MDEINVLAVVGSCAPERFRHAARLASAAGRVFFPAQRLGLAADPIQEALALIPWTDRPAGAVCEFPTATHPTEIIGAFADEPTRVSLRGIVCVADAMHLLSDLQRDQYLTRTEVLPDGVVTEYRAQAMLTVTQLEFASMVVLVNWEGLSTPDLSTVMALVSHLSPQARLRLDHGGVELPDTRQQYEASQDRPGWVSILNGEHDPHMTDLRVTGFRYEQLKPLHPERLQVLLNERIAPGEFGTVVRSAGMCRLATRPGVVGEWEHVGQVFSLEPLEADVAMLADLDEGSQDSGRDILALGQDLAFIGLDLDATALSEALDDAALSDDEVAAGPAAWAQYHDPFPAWQGIAEHSE</sequence>
<dbReference type="KEGG" id="lins:G7067_05830"/>
<dbReference type="EMBL" id="CP049934">
    <property type="protein sequence ID" value="QIM17346.1"/>
    <property type="molecule type" value="Genomic_DNA"/>
</dbReference>
<dbReference type="Proteomes" id="UP000501387">
    <property type="component" value="Chromosome"/>
</dbReference>
<keyword evidence="3" id="KW-1185">Reference proteome</keyword>
<dbReference type="Gene3D" id="3.40.50.300">
    <property type="entry name" value="P-loop containing nucleotide triphosphate hydrolases"/>
    <property type="match status" value="1"/>
</dbReference>
<name>A0A6G8FLP5_9MICO</name>
<evidence type="ECO:0000259" key="1">
    <source>
        <dbReference type="SMART" id="SM00833"/>
    </source>
</evidence>
<organism evidence="2 3">
    <name type="scientific">Leucobacter insecticola</name>
    <dbReference type="NCBI Taxonomy" id="2714934"/>
    <lineage>
        <taxon>Bacteria</taxon>
        <taxon>Bacillati</taxon>
        <taxon>Actinomycetota</taxon>
        <taxon>Actinomycetes</taxon>
        <taxon>Micrococcales</taxon>
        <taxon>Microbacteriaceae</taxon>
        <taxon>Leucobacter</taxon>
    </lineage>
</organism>
<dbReference type="InterPro" id="IPR027417">
    <property type="entry name" value="P-loop_NTPase"/>
</dbReference>
<reference evidence="2 3" key="1">
    <citation type="submission" date="2020-03" db="EMBL/GenBank/DDBJ databases">
        <title>Leucobacter sp. nov., isolated from beetles.</title>
        <authorList>
            <person name="Hyun D.-W."/>
            <person name="Bae J.-W."/>
        </authorList>
    </citation>
    <scope>NUCLEOTIDE SEQUENCE [LARGE SCALE GENOMIC DNA]</scope>
    <source>
        <strain evidence="2 3">HDW9B</strain>
    </source>
</reference>
<dbReference type="Pfam" id="PF07683">
    <property type="entry name" value="CobW_C"/>
    <property type="match status" value="1"/>
</dbReference>
<dbReference type="SUPFAM" id="SSF90002">
    <property type="entry name" value="Hypothetical protein YjiA, C-terminal domain"/>
    <property type="match status" value="1"/>
</dbReference>
<feature type="domain" description="CobW C-terminal" evidence="1">
    <location>
        <begin position="211"/>
        <end position="322"/>
    </location>
</feature>
<dbReference type="SMART" id="SM00833">
    <property type="entry name" value="CobW_C"/>
    <property type="match status" value="1"/>
</dbReference>
<dbReference type="InterPro" id="IPR011629">
    <property type="entry name" value="CobW-like_C"/>
</dbReference>
<accession>A0A6G8FLP5</accession>